<dbReference type="Proteomes" id="UP000295636">
    <property type="component" value="Unassembled WGS sequence"/>
</dbReference>
<feature type="transmembrane region" description="Helical" evidence="7">
    <location>
        <begin position="187"/>
        <end position="211"/>
    </location>
</feature>
<keyword evidence="4 7" id="KW-0812">Transmembrane</keyword>
<keyword evidence="2 7" id="KW-0813">Transport</keyword>
<feature type="domain" description="ABC transmembrane type-1" evidence="8">
    <location>
        <begin position="80"/>
        <end position="271"/>
    </location>
</feature>
<name>A0A4R5KHE8_9BACL</name>
<evidence type="ECO:0000256" key="7">
    <source>
        <dbReference type="RuleBase" id="RU363032"/>
    </source>
</evidence>
<feature type="transmembrane region" description="Helical" evidence="7">
    <location>
        <begin position="20"/>
        <end position="40"/>
    </location>
</feature>
<reference evidence="9 10" key="1">
    <citation type="submission" date="2019-03" db="EMBL/GenBank/DDBJ databases">
        <title>This is whole genome sequence of Paenibacillus sp MS74 strain.</title>
        <authorList>
            <person name="Trinh H.N."/>
        </authorList>
    </citation>
    <scope>NUCLEOTIDE SEQUENCE [LARGE SCALE GENOMIC DNA]</scope>
    <source>
        <strain evidence="9 10">MS74</strain>
    </source>
</reference>
<dbReference type="InterPro" id="IPR000515">
    <property type="entry name" value="MetI-like"/>
</dbReference>
<keyword evidence="6 7" id="KW-0472">Membrane</keyword>
<organism evidence="9 10">
    <name type="scientific">Paenibacillus piri</name>
    <dbReference type="NCBI Taxonomy" id="2547395"/>
    <lineage>
        <taxon>Bacteria</taxon>
        <taxon>Bacillati</taxon>
        <taxon>Bacillota</taxon>
        <taxon>Bacilli</taxon>
        <taxon>Bacillales</taxon>
        <taxon>Paenibacillaceae</taxon>
        <taxon>Paenibacillus</taxon>
    </lineage>
</organism>
<dbReference type="RefSeq" id="WP_133232557.1">
    <property type="nucleotide sequence ID" value="NZ_SMRT01000012.1"/>
</dbReference>
<feature type="transmembrane region" description="Helical" evidence="7">
    <location>
        <begin position="147"/>
        <end position="167"/>
    </location>
</feature>
<dbReference type="CDD" id="cd06261">
    <property type="entry name" value="TM_PBP2"/>
    <property type="match status" value="1"/>
</dbReference>
<dbReference type="OrthoDB" id="9810086at2"/>
<keyword evidence="3" id="KW-1003">Cell membrane</keyword>
<dbReference type="GO" id="GO:0005886">
    <property type="term" value="C:plasma membrane"/>
    <property type="evidence" value="ECO:0007669"/>
    <property type="project" value="UniProtKB-SubCell"/>
</dbReference>
<keyword evidence="10" id="KW-1185">Reference proteome</keyword>
<protein>
    <submittedName>
        <fullName evidence="9">Carbohydrate ABC transporter permease</fullName>
    </submittedName>
</protein>
<dbReference type="PROSITE" id="PS50928">
    <property type="entry name" value="ABC_TM1"/>
    <property type="match status" value="1"/>
</dbReference>
<proteinExistence type="inferred from homology"/>
<evidence type="ECO:0000313" key="10">
    <source>
        <dbReference type="Proteomes" id="UP000295636"/>
    </source>
</evidence>
<comment type="similarity">
    <text evidence="7">Belongs to the binding-protein-dependent transport system permease family.</text>
</comment>
<comment type="caution">
    <text evidence="9">The sequence shown here is derived from an EMBL/GenBank/DDBJ whole genome shotgun (WGS) entry which is preliminary data.</text>
</comment>
<evidence type="ECO:0000256" key="6">
    <source>
        <dbReference type="ARBA" id="ARBA00023136"/>
    </source>
</evidence>
<evidence type="ECO:0000256" key="4">
    <source>
        <dbReference type="ARBA" id="ARBA00022692"/>
    </source>
</evidence>
<evidence type="ECO:0000256" key="1">
    <source>
        <dbReference type="ARBA" id="ARBA00004651"/>
    </source>
</evidence>
<feature type="transmembrane region" description="Helical" evidence="7">
    <location>
        <begin position="265"/>
        <end position="284"/>
    </location>
</feature>
<dbReference type="PANTHER" id="PTHR43744:SF9">
    <property type="entry name" value="POLYGALACTURONAN_RHAMNOGALACTURONAN TRANSPORT SYSTEM PERMEASE PROTEIN YTCP"/>
    <property type="match status" value="1"/>
</dbReference>
<evidence type="ECO:0000256" key="5">
    <source>
        <dbReference type="ARBA" id="ARBA00022989"/>
    </source>
</evidence>
<evidence type="ECO:0000256" key="2">
    <source>
        <dbReference type="ARBA" id="ARBA00022448"/>
    </source>
</evidence>
<dbReference type="SUPFAM" id="SSF161098">
    <property type="entry name" value="MetI-like"/>
    <property type="match status" value="1"/>
</dbReference>
<comment type="subcellular location">
    <subcellularLocation>
        <location evidence="1 7">Cell membrane</location>
        <topology evidence="1 7">Multi-pass membrane protein</topology>
    </subcellularLocation>
</comment>
<evidence type="ECO:0000259" key="8">
    <source>
        <dbReference type="PROSITE" id="PS50928"/>
    </source>
</evidence>
<keyword evidence="5 7" id="KW-1133">Transmembrane helix</keyword>
<dbReference type="Gene3D" id="1.10.3720.10">
    <property type="entry name" value="MetI-like"/>
    <property type="match status" value="1"/>
</dbReference>
<evidence type="ECO:0000313" key="9">
    <source>
        <dbReference type="EMBL" id="TDF94851.1"/>
    </source>
</evidence>
<dbReference type="Pfam" id="PF00528">
    <property type="entry name" value="BPD_transp_1"/>
    <property type="match status" value="1"/>
</dbReference>
<gene>
    <name evidence="9" type="ORF">E1757_23155</name>
</gene>
<feature type="transmembrane region" description="Helical" evidence="7">
    <location>
        <begin position="84"/>
        <end position="103"/>
    </location>
</feature>
<accession>A0A4R5KHE8</accession>
<dbReference type="AlphaFoldDB" id="A0A4R5KHE8"/>
<dbReference type="EMBL" id="SMRT01000012">
    <property type="protein sequence ID" value="TDF94851.1"/>
    <property type="molecule type" value="Genomic_DNA"/>
</dbReference>
<dbReference type="GO" id="GO:0055085">
    <property type="term" value="P:transmembrane transport"/>
    <property type="evidence" value="ECO:0007669"/>
    <property type="project" value="InterPro"/>
</dbReference>
<dbReference type="InterPro" id="IPR035906">
    <property type="entry name" value="MetI-like_sf"/>
</dbReference>
<sequence>MRVSTARRLQSVDDKRFDAVVYVLAAVLLLIVIYPLLFVVSASFSDPEQVIAGNVWLLPKGITLDPYVRVFENKSIWSGYANTVFYALAGTSINIMMTLLAAYPLSRKDLPGAQLLMFVVTLTMFFSGGLIPTYLVVKALGMNNTVWAMLIPGAIATYNLIVMRTFFQSSIPFELQESASMDGCSYFRLLFSIIIPLSKPIIAVMVLFYGVAHWNAYFNALIYLKDRSLYPLQLILREILILNQTENMGFEGAGMSERVLLAESIKYSVIIVSSLPVLLVYPFVQRYFVKGVMIGSIKG</sequence>
<evidence type="ECO:0000256" key="3">
    <source>
        <dbReference type="ARBA" id="ARBA00022475"/>
    </source>
</evidence>
<dbReference type="PANTHER" id="PTHR43744">
    <property type="entry name" value="ABC TRANSPORTER PERMEASE PROTEIN MG189-RELATED-RELATED"/>
    <property type="match status" value="1"/>
</dbReference>
<feature type="transmembrane region" description="Helical" evidence="7">
    <location>
        <begin position="115"/>
        <end position="135"/>
    </location>
</feature>